<dbReference type="PANTHER" id="PTHR20883">
    <property type="entry name" value="PHYTANOYL-COA DIOXYGENASE DOMAIN CONTAINING 1"/>
    <property type="match status" value="1"/>
</dbReference>
<keyword evidence="1" id="KW-0560">Oxidoreductase</keyword>
<dbReference type="EMBL" id="JAMTCP010000013">
    <property type="protein sequence ID" value="MCP2259054.1"/>
    <property type="molecule type" value="Genomic_DNA"/>
</dbReference>
<dbReference type="GO" id="GO:0051213">
    <property type="term" value="F:dioxygenase activity"/>
    <property type="evidence" value="ECO:0007669"/>
    <property type="project" value="UniProtKB-KW"/>
</dbReference>
<sequence>MPPAATTPTGGVAGVPRFAAPPDWPTVDDAVLTHGAAVVTGLVDADLRARFNAEVDAWIAAHPGADGPDSGSQLYDHFLGTRTVRVQGLPAKFASGGDVVAHPEIVAWANRMLAPICTSVLLSAGEMVQIGPGETPQYLHRDTDSWGPHLPRGEQPYVVNAMIAFTPFTERNGATRVALGSHRWEDPARRAKPSEVVLAVMEPGDVLFFRSDVIHGGGPNRTEDEGRRGVVLSYCAGWLRAMENSVLSVPPEVARRLPERVTDLLGYSVHDWTVARGGLLGVVDNADPRRLLRSGSSMEPAG</sequence>
<keyword evidence="2" id="KW-0223">Dioxygenase</keyword>
<name>A0ABT1HU60_STRSD</name>
<dbReference type="Gene3D" id="2.60.120.620">
    <property type="entry name" value="q2cbj1_9rhob like domain"/>
    <property type="match status" value="1"/>
</dbReference>
<dbReference type="Pfam" id="PF05721">
    <property type="entry name" value="PhyH"/>
    <property type="match status" value="1"/>
</dbReference>
<evidence type="ECO:0000256" key="1">
    <source>
        <dbReference type="ARBA" id="ARBA00023002"/>
    </source>
</evidence>
<protein>
    <submittedName>
        <fullName evidence="2">Phytanoyl-CoA dioxygenase (PhyH)</fullName>
    </submittedName>
</protein>
<comment type="caution">
    <text evidence="2">The sequence shown here is derived from an EMBL/GenBank/DDBJ whole genome shotgun (WGS) entry which is preliminary data.</text>
</comment>
<accession>A0ABT1HU60</accession>
<evidence type="ECO:0000313" key="3">
    <source>
        <dbReference type="Proteomes" id="UP001205311"/>
    </source>
</evidence>
<evidence type="ECO:0000313" key="2">
    <source>
        <dbReference type="EMBL" id="MCP2259054.1"/>
    </source>
</evidence>
<dbReference type="Proteomes" id="UP001205311">
    <property type="component" value="Unassembled WGS sequence"/>
</dbReference>
<dbReference type="RefSeq" id="WP_253669964.1">
    <property type="nucleotide sequence ID" value="NZ_JAMTCP010000013.1"/>
</dbReference>
<dbReference type="PANTHER" id="PTHR20883:SF41">
    <property type="entry name" value="IRON_ALPHA-KETOGLUTARATE-DEPENDENT DIOXYGENASE ASQJ"/>
    <property type="match status" value="1"/>
</dbReference>
<organism evidence="2 3">
    <name type="scientific">Streptoalloteichus tenebrarius (strain ATCC 17920 / DSM 40477 / JCM 4838 / CBS 697.72 / NBRC 16177 / NCIMB 11028 / NRRL B-12390 / A12253. 1 / ISP 5477)</name>
    <name type="common">Streptomyces tenebrarius</name>
    <dbReference type="NCBI Taxonomy" id="1933"/>
    <lineage>
        <taxon>Bacteria</taxon>
        <taxon>Bacillati</taxon>
        <taxon>Actinomycetota</taxon>
        <taxon>Actinomycetes</taxon>
        <taxon>Pseudonocardiales</taxon>
        <taxon>Pseudonocardiaceae</taxon>
        <taxon>Streptoalloteichus</taxon>
    </lineage>
</organism>
<keyword evidence="3" id="KW-1185">Reference proteome</keyword>
<dbReference type="InterPro" id="IPR008775">
    <property type="entry name" value="Phytyl_CoA_dOase-like"/>
</dbReference>
<reference evidence="2 3" key="1">
    <citation type="submission" date="2022-06" db="EMBL/GenBank/DDBJ databases">
        <title>Genomic Encyclopedia of Archaeal and Bacterial Type Strains, Phase II (KMG-II): from individual species to whole genera.</title>
        <authorList>
            <person name="Goeker M."/>
        </authorList>
    </citation>
    <scope>NUCLEOTIDE SEQUENCE [LARGE SCALE GENOMIC DNA]</scope>
    <source>
        <strain evidence="2 3">DSM 40477</strain>
    </source>
</reference>
<dbReference type="SUPFAM" id="SSF51197">
    <property type="entry name" value="Clavaminate synthase-like"/>
    <property type="match status" value="1"/>
</dbReference>
<gene>
    <name evidence="2" type="ORF">LX15_002755</name>
</gene>
<proteinExistence type="predicted"/>